<protein>
    <submittedName>
        <fullName evidence="3">(Atlantic silverside) hypothetical protein</fullName>
    </submittedName>
</protein>
<sequence>LLLLLHLAGHKLCCTYGCSDSSDTRVLVTLDDDELCYADFKKEIGIWDSKIQTTTGNEWNYELAERYRLIEEVIEEEDNTLICFTNKFFPPEEVKMEDALIKSIANPDGTFHVFSYLNFIKKQGDVYSCPVELWRNL</sequence>
<dbReference type="Pfam" id="PF00993">
    <property type="entry name" value="MHC_II_alpha"/>
    <property type="match status" value="1"/>
</dbReference>
<dbReference type="PANTHER" id="PTHR19944">
    <property type="entry name" value="MHC CLASS II-RELATED"/>
    <property type="match status" value="1"/>
</dbReference>
<dbReference type="InterPro" id="IPR003597">
    <property type="entry name" value="Ig_C1-set"/>
</dbReference>
<organism evidence="3 4">
    <name type="scientific">Menidia menidia</name>
    <name type="common">Atlantic silverside</name>
    <dbReference type="NCBI Taxonomy" id="238744"/>
    <lineage>
        <taxon>Eukaryota</taxon>
        <taxon>Metazoa</taxon>
        <taxon>Chordata</taxon>
        <taxon>Craniata</taxon>
        <taxon>Vertebrata</taxon>
        <taxon>Euteleostomi</taxon>
        <taxon>Actinopterygii</taxon>
        <taxon>Neopterygii</taxon>
        <taxon>Teleostei</taxon>
        <taxon>Neoteleostei</taxon>
        <taxon>Acanthomorphata</taxon>
        <taxon>Ovalentaria</taxon>
        <taxon>Atherinomorphae</taxon>
        <taxon>Atheriniformes</taxon>
        <taxon>Atherinopsidae</taxon>
        <taxon>Menidiinae</taxon>
        <taxon>Menidia</taxon>
    </lineage>
</organism>
<dbReference type="AlphaFoldDB" id="A0A8S4AZM1"/>
<evidence type="ECO:0000259" key="2">
    <source>
        <dbReference type="SMART" id="SM00407"/>
    </source>
</evidence>
<dbReference type="SMART" id="SM00407">
    <property type="entry name" value="IGc1"/>
    <property type="match status" value="1"/>
</dbReference>
<accession>A0A8S4AZM1</accession>
<gene>
    <name evidence="3" type="ORF">MMEN_LOCUS10156</name>
</gene>
<feature type="signal peptide" evidence="1">
    <location>
        <begin position="1"/>
        <end position="17"/>
    </location>
</feature>
<dbReference type="PANTHER" id="PTHR19944:SF86">
    <property type="entry name" value="HLA CLASS II HISTOCOMPATIBILITY ANTIGEN, DR ALPHA CHAIN"/>
    <property type="match status" value="1"/>
</dbReference>
<dbReference type="EMBL" id="CAJRST010011112">
    <property type="protein sequence ID" value="CAG5918680.1"/>
    <property type="molecule type" value="Genomic_DNA"/>
</dbReference>
<keyword evidence="4" id="KW-1185">Reference proteome</keyword>
<feature type="domain" description="Immunoglobulin C1-set" evidence="2">
    <location>
        <begin position="78"/>
        <end position="136"/>
    </location>
</feature>
<dbReference type="Proteomes" id="UP000677803">
    <property type="component" value="Unassembled WGS sequence"/>
</dbReference>
<dbReference type="Pfam" id="PF07654">
    <property type="entry name" value="C1-set"/>
    <property type="match status" value="1"/>
</dbReference>
<evidence type="ECO:0000313" key="4">
    <source>
        <dbReference type="Proteomes" id="UP000677803"/>
    </source>
</evidence>
<dbReference type="InterPro" id="IPR050160">
    <property type="entry name" value="MHC/Immunoglobulin"/>
</dbReference>
<dbReference type="InterPro" id="IPR013783">
    <property type="entry name" value="Ig-like_fold"/>
</dbReference>
<keyword evidence="1" id="KW-0732">Signal</keyword>
<dbReference type="GO" id="GO:0042613">
    <property type="term" value="C:MHC class II protein complex"/>
    <property type="evidence" value="ECO:0007669"/>
    <property type="project" value="InterPro"/>
</dbReference>
<dbReference type="InterPro" id="IPR036179">
    <property type="entry name" value="Ig-like_dom_sf"/>
</dbReference>
<evidence type="ECO:0000313" key="3">
    <source>
        <dbReference type="EMBL" id="CAG5918680.1"/>
    </source>
</evidence>
<reference evidence="3" key="1">
    <citation type="submission" date="2021-05" db="EMBL/GenBank/DDBJ databases">
        <authorList>
            <person name="Tigano A."/>
        </authorList>
    </citation>
    <scope>NUCLEOTIDE SEQUENCE</scope>
</reference>
<dbReference type="GO" id="GO:0006955">
    <property type="term" value="P:immune response"/>
    <property type="evidence" value="ECO:0007669"/>
    <property type="project" value="InterPro"/>
</dbReference>
<dbReference type="SUPFAM" id="SSF48726">
    <property type="entry name" value="Immunoglobulin"/>
    <property type="match status" value="1"/>
</dbReference>
<dbReference type="InterPro" id="IPR001003">
    <property type="entry name" value="MHC_II_a_N"/>
</dbReference>
<dbReference type="GO" id="GO:0019882">
    <property type="term" value="P:antigen processing and presentation"/>
    <property type="evidence" value="ECO:0007669"/>
    <property type="project" value="InterPro"/>
</dbReference>
<evidence type="ECO:0000256" key="1">
    <source>
        <dbReference type="SAM" id="SignalP"/>
    </source>
</evidence>
<comment type="caution">
    <text evidence="3">The sequence shown here is derived from an EMBL/GenBank/DDBJ whole genome shotgun (WGS) entry which is preliminary data.</text>
</comment>
<feature type="non-terminal residue" evidence="3">
    <location>
        <position position="1"/>
    </location>
</feature>
<feature type="chain" id="PRO_5035723083" evidence="1">
    <location>
        <begin position="18"/>
        <end position="137"/>
    </location>
</feature>
<name>A0A8S4AZM1_9TELE</name>
<dbReference type="Gene3D" id="2.60.40.10">
    <property type="entry name" value="Immunoglobulins"/>
    <property type="match status" value="1"/>
</dbReference>
<proteinExistence type="predicted"/>